<dbReference type="EMBL" id="CP002347">
    <property type="protein sequence ID" value="ADR18855.1"/>
    <property type="molecule type" value="Genomic_DNA"/>
</dbReference>
<reference key="1">
    <citation type="submission" date="2010-11" db="EMBL/GenBank/DDBJ databases">
        <title>The complete genome of chromosome of Calditerrivibrio nitroreducens DSM 19672.</title>
        <authorList>
            <consortium name="US DOE Joint Genome Institute (JGI-PGF)"/>
            <person name="Lucas S."/>
            <person name="Copeland A."/>
            <person name="Lapidus A."/>
            <person name="Bruce D."/>
            <person name="Goodwin L."/>
            <person name="Pitluck S."/>
            <person name="Kyrpides N."/>
            <person name="Mavromatis K."/>
            <person name="Ivanova N."/>
            <person name="Mikhailova N."/>
            <person name="Zeytun A."/>
            <person name="Brettin T."/>
            <person name="Detter J.C."/>
            <person name="Tapia R."/>
            <person name="Han C."/>
            <person name="Land M."/>
            <person name="Hauser L."/>
            <person name="Markowitz V."/>
            <person name="Cheng J.-F."/>
            <person name="Hugenholtz P."/>
            <person name="Woyke T."/>
            <person name="Wu D."/>
            <person name="Spring S."/>
            <person name="Schroeder M."/>
            <person name="Brambilla E."/>
            <person name="Klenk H.-P."/>
            <person name="Eisen J.A."/>
        </authorList>
    </citation>
    <scope>NUCLEOTIDE SEQUENCE [LARGE SCALE GENOMIC DNA]</scope>
    <source>
        <strain>DSM 19672</strain>
    </source>
</reference>
<name>E4THN0_CALNY</name>
<dbReference type="RefSeq" id="WP_013451068.1">
    <property type="nucleotide sequence ID" value="NC_014758.1"/>
</dbReference>
<organism evidence="2 3">
    <name type="scientific">Calditerrivibrio nitroreducens (strain DSM 19672 / NBRC 101217 / Yu37-1)</name>
    <dbReference type="NCBI Taxonomy" id="768670"/>
    <lineage>
        <taxon>Bacteria</taxon>
        <taxon>Pseudomonadati</taxon>
        <taxon>Deferribacterota</taxon>
        <taxon>Deferribacteres</taxon>
        <taxon>Deferribacterales</taxon>
        <taxon>Calditerrivibrionaceae</taxon>
    </lineage>
</organism>
<accession>E4THN0</accession>
<evidence type="ECO:0000313" key="2">
    <source>
        <dbReference type="EMBL" id="ADR18855.1"/>
    </source>
</evidence>
<proteinExistence type="predicted"/>
<keyword evidence="3" id="KW-1185">Reference proteome</keyword>
<sequence>MDLQNVIGKISYVEKVQDVQERSIDNKVVVVSQEFQKEASKNLEEVEDTKKSEMVTIDDKEKRREFQNNNKKRDRKKDHTIKAPEEEEGQIIDIKG</sequence>
<dbReference type="OrthoDB" id="9808821at2"/>
<dbReference type="KEGG" id="cni:Calni_0944"/>
<feature type="compositionally biased region" description="Basic residues" evidence="1">
    <location>
        <begin position="70"/>
        <end position="79"/>
    </location>
</feature>
<dbReference type="Proteomes" id="UP000007039">
    <property type="component" value="Chromosome"/>
</dbReference>
<feature type="region of interest" description="Disordered" evidence="1">
    <location>
        <begin position="40"/>
        <end position="96"/>
    </location>
</feature>
<dbReference type="STRING" id="768670.Calni_0944"/>
<protein>
    <submittedName>
        <fullName evidence="2">Uncharacterized protein</fullName>
    </submittedName>
</protein>
<reference evidence="2 3" key="2">
    <citation type="journal article" date="2011" name="Stand. Genomic Sci.">
        <title>Complete genome sequence of Calditerrivibrio nitroreducens type strain (Yu37-1).</title>
        <authorList>
            <person name="Pitluck S."/>
            <person name="Sikorski J."/>
            <person name="Zeytun A."/>
            <person name="Lapidus A."/>
            <person name="Nolan M."/>
            <person name="Lucas S."/>
            <person name="Hammon N."/>
            <person name="Deshpande S."/>
            <person name="Cheng J.F."/>
            <person name="Tapia R."/>
            <person name="Han C."/>
            <person name="Goodwin L."/>
            <person name="Liolios K."/>
            <person name="Pagani I."/>
            <person name="Ivanova N."/>
            <person name="Mavromatis K."/>
            <person name="Pati A."/>
            <person name="Chen A."/>
            <person name="Palaniappan K."/>
            <person name="Hauser L."/>
            <person name="Chang Y.J."/>
            <person name="Jeffries C.D."/>
            <person name="Detter J.C."/>
            <person name="Brambilla E."/>
            <person name="Djao O.D."/>
            <person name="Rohde M."/>
            <person name="Spring S."/>
            <person name="Goker M."/>
            <person name="Woyke T."/>
            <person name="Bristow J."/>
            <person name="Eisen J.A."/>
            <person name="Markowitz V."/>
            <person name="Hugenholtz P."/>
            <person name="Kyrpides N.C."/>
            <person name="Klenk H.P."/>
            <person name="Land M."/>
        </authorList>
    </citation>
    <scope>NUCLEOTIDE SEQUENCE [LARGE SCALE GENOMIC DNA]</scope>
    <source>
        <strain evidence="3">DSM 19672 / NBRC 101217 / Yu37-1</strain>
    </source>
</reference>
<evidence type="ECO:0000256" key="1">
    <source>
        <dbReference type="SAM" id="MobiDB-lite"/>
    </source>
</evidence>
<gene>
    <name evidence="2" type="ordered locus">Calni_0944</name>
</gene>
<evidence type="ECO:0000313" key="3">
    <source>
        <dbReference type="Proteomes" id="UP000007039"/>
    </source>
</evidence>
<dbReference type="AlphaFoldDB" id="E4THN0"/>
<dbReference type="HOGENOM" id="CLU_2354492_0_0_0"/>
<feature type="compositionally biased region" description="Basic and acidic residues" evidence="1">
    <location>
        <begin position="40"/>
        <end position="66"/>
    </location>
</feature>
<dbReference type="eggNOG" id="ENOG5030QKM">
    <property type="taxonomic scope" value="Bacteria"/>
</dbReference>